<proteinExistence type="inferred from homology"/>
<dbReference type="AlphaFoldDB" id="A0A4Q4Z7Y4"/>
<dbReference type="InterPro" id="IPR009430">
    <property type="entry name" value="GvpL/GvpF"/>
</dbReference>
<protein>
    <submittedName>
        <fullName evidence="4">GvpL/GvpF family gas vesicle protein</fullName>
    </submittedName>
</protein>
<dbReference type="Pfam" id="PF06386">
    <property type="entry name" value="GvpL_GvpF"/>
    <property type="match status" value="1"/>
</dbReference>
<comment type="similarity">
    <text evidence="3">Belongs to the gas vesicle GvpF/GvpL family.</text>
</comment>
<keyword evidence="5" id="KW-1185">Reference proteome</keyword>
<gene>
    <name evidence="4" type="ORF">EKO23_18680</name>
</gene>
<dbReference type="OrthoDB" id="4864106at2"/>
<evidence type="ECO:0000256" key="1">
    <source>
        <dbReference type="ARBA" id="ARBA00022987"/>
    </source>
</evidence>
<evidence type="ECO:0000256" key="3">
    <source>
        <dbReference type="ARBA" id="ARBA00035643"/>
    </source>
</evidence>
<dbReference type="GO" id="GO:0031412">
    <property type="term" value="P:gas vesicle organization"/>
    <property type="evidence" value="ECO:0007669"/>
    <property type="project" value="InterPro"/>
</dbReference>
<accession>A0A4Q4Z7Y4</accession>
<dbReference type="Proteomes" id="UP000295198">
    <property type="component" value="Unassembled WGS sequence"/>
</dbReference>
<reference evidence="4 5" key="1">
    <citation type="submission" date="2019-01" db="EMBL/GenBank/DDBJ databases">
        <title>Nocardioides guangzhouensis sp. nov., an actinobacterium isolated from soil.</title>
        <authorList>
            <person name="Fu Y."/>
            <person name="Cai Y."/>
            <person name="Lin Z."/>
            <person name="Chen P."/>
        </authorList>
    </citation>
    <scope>NUCLEOTIDE SEQUENCE [LARGE SCALE GENOMIC DNA]</scope>
    <source>
        <strain evidence="4 5">130</strain>
    </source>
</reference>
<keyword evidence="1" id="KW-0304">Gas vesicle</keyword>
<sequence length="260" mass="28398">MPEQTTVEQAVEHRPDAGRYVYAVLPASGVPEQELTGIDEAPVEYVALGGLVAATTAVALDRTFGRRADLLAHSKVVEQLARETSTVPVRFGSVLIDRDSVVSDLLGPSEPWFTEALAALEGVEQFSLRATYDRDQVLAEIVRADPRVADLRARTRDLPDGAMHPDLVALGEAVATAWEHKRVEESQALLSHVTPLVADLRVKPVSGDHVLDVALLVERTRRDELEAVLEDVAAAVHERIRIRLMGPLPPYDFVGDGPWV</sequence>
<comment type="caution">
    <text evidence="4">The sequence shown here is derived from an EMBL/GenBank/DDBJ whole genome shotgun (WGS) entry which is preliminary data.</text>
</comment>
<dbReference type="PANTHER" id="PTHR36852">
    <property type="entry name" value="PROTEIN GVPL 2"/>
    <property type="match status" value="1"/>
</dbReference>
<evidence type="ECO:0000313" key="4">
    <source>
        <dbReference type="EMBL" id="RYP83638.1"/>
    </source>
</evidence>
<name>A0A4Q4Z7Y4_9ACTN</name>
<dbReference type="RefSeq" id="WP_134719644.1">
    <property type="nucleotide sequence ID" value="NZ_SDKM01000031.1"/>
</dbReference>
<comment type="subcellular location">
    <subcellularLocation>
        <location evidence="2">Gas vesicle</location>
    </subcellularLocation>
</comment>
<evidence type="ECO:0000256" key="2">
    <source>
        <dbReference type="ARBA" id="ARBA00035108"/>
    </source>
</evidence>
<dbReference type="PANTHER" id="PTHR36852:SF1">
    <property type="entry name" value="PROTEIN GVPL 2"/>
    <property type="match status" value="1"/>
</dbReference>
<organism evidence="4 5">
    <name type="scientific">Nocardioides guangzhouensis</name>
    <dbReference type="NCBI Taxonomy" id="2497878"/>
    <lineage>
        <taxon>Bacteria</taxon>
        <taxon>Bacillati</taxon>
        <taxon>Actinomycetota</taxon>
        <taxon>Actinomycetes</taxon>
        <taxon>Propionibacteriales</taxon>
        <taxon>Nocardioidaceae</taxon>
        <taxon>Nocardioides</taxon>
    </lineage>
</organism>
<evidence type="ECO:0000313" key="5">
    <source>
        <dbReference type="Proteomes" id="UP000295198"/>
    </source>
</evidence>
<dbReference type="EMBL" id="SDKM01000031">
    <property type="protein sequence ID" value="RYP83638.1"/>
    <property type="molecule type" value="Genomic_DNA"/>
</dbReference>
<dbReference type="GO" id="GO:0031411">
    <property type="term" value="C:gas vesicle"/>
    <property type="evidence" value="ECO:0007669"/>
    <property type="project" value="UniProtKB-SubCell"/>
</dbReference>